<reference evidence="2" key="1">
    <citation type="submission" date="2020-11" db="EMBL/GenBank/DDBJ databases">
        <authorList>
            <consortium name="DOE Joint Genome Institute"/>
            <person name="Ahrendt S."/>
            <person name="Riley R."/>
            <person name="Andreopoulos W."/>
            <person name="Labutti K."/>
            <person name="Pangilinan J."/>
            <person name="Ruiz-Duenas F.J."/>
            <person name="Barrasa J.M."/>
            <person name="Sanchez-Garcia M."/>
            <person name="Camarero S."/>
            <person name="Miyauchi S."/>
            <person name="Serrano A."/>
            <person name="Linde D."/>
            <person name="Babiker R."/>
            <person name="Drula E."/>
            <person name="Ayuso-Fernandez I."/>
            <person name="Pacheco R."/>
            <person name="Padilla G."/>
            <person name="Ferreira P."/>
            <person name="Barriuso J."/>
            <person name="Kellner H."/>
            <person name="Castanera R."/>
            <person name="Alfaro M."/>
            <person name="Ramirez L."/>
            <person name="Pisabarro A.G."/>
            <person name="Kuo A."/>
            <person name="Tritt A."/>
            <person name="Lipzen A."/>
            <person name="He G."/>
            <person name="Yan M."/>
            <person name="Ng V."/>
            <person name="Cullen D."/>
            <person name="Martin F."/>
            <person name="Rosso M.-N."/>
            <person name="Henrissat B."/>
            <person name="Hibbett D."/>
            <person name="Martinez A.T."/>
            <person name="Grigoriev I.V."/>
        </authorList>
    </citation>
    <scope>NUCLEOTIDE SEQUENCE</scope>
    <source>
        <strain evidence="2">CBS 247.69</strain>
    </source>
</reference>
<accession>A0A9P5XXV9</accession>
<feature type="transmembrane region" description="Helical" evidence="1">
    <location>
        <begin position="144"/>
        <end position="163"/>
    </location>
</feature>
<comment type="caution">
    <text evidence="2">The sequence shown here is derived from an EMBL/GenBank/DDBJ whole genome shotgun (WGS) entry which is preliminary data.</text>
</comment>
<keyword evidence="1" id="KW-0472">Membrane</keyword>
<dbReference type="EMBL" id="MU150325">
    <property type="protein sequence ID" value="KAF9459049.1"/>
    <property type="molecule type" value="Genomic_DNA"/>
</dbReference>
<dbReference type="Proteomes" id="UP000807353">
    <property type="component" value="Unassembled WGS sequence"/>
</dbReference>
<evidence type="ECO:0000313" key="3">
    <source>
        <dbReference type="Proteomes" id="UP000807353"/>
    </source>
</evidence>
<evidence type="ECO:0000256" key="1">
    <source>
        <dbReference type="SAM" id="Phobius"/>
    </source>
</evidence>
<keyword evidence="3" id="KW-1185">Reference proteome</keyword>
<feature type="transmembrane region" description="Helical" evidence="1">
    <location>
        <begin position="50"/>
        <end position="74"/>
    </location>
</feature>
<feature type="transmembrane region" description="Helical" evidence="1">
    <location>
        <begin position="215"/>
        <end position="235"/>
    </location>
</feature>
<proteinExistence type="predicted"/>
<sequence>MVIGVSVRLKAPPWNQNKVHRRPTQKPSPMTPDETRLLLSAGEAFNHNTIQIICQTAFYGMYLLIFPYAVLVLWRRRHWTAITLAMLLLTCFMFAVASIYWAAMISQSLILIQMAFIKNMDEPLAIRVQLANAATVSSLRVQNWPQYLNFICGDGIVVWRVWALWPENRVPRWSILILLVVTTLTSLCAAILPTIDQDPRAFLSNIQANIRLASFVLSLATNAVATVLIGYKAWFHRQLIKECYGKLHQQSKALKTLLLLVESGVIYCAIQFVYVVLDTQSSGPNSAVDFAERVINGSSIIIAAMYPTLIIILVALQQSIADTPGISTIRVSHDPMSLQPISALQFALSTQPAMTHACDSRQEGIHHGLEDIVDLNTTQLEKASQEKV</sequence>
<feature type="transmembrane region" description="Helical" evidence="1">
    <location>
        <begin position="297"/>
        <end position="316"/>
    </location>
</feature>
<protein>
    <submittedName>
        <fullName evidence="2">Uncharacterized protein</fullName>
    </submittedName>
</protein>
<evidence type="ECO:0000313" key="2">
    <source>
        <dbReference type="EMBL" id="KAF9459049.1"/>
    </source>
</evidence>
<dbReference type="AlphaFoldDB" id="A0A9P5XXV9"/>
<keyword evidence="1" id="KW-1133">Transmembrane helix</keyword>
<organism evidence="2 3">
    <name type="scientific">Collybia nuda</name>
    <dbReference type="NCBI Taxonomy" id="64659"/>
    <lineage>
        <taxon>Eukaryota</taxon>
        <taxon>Fungi</taxon>
        <taxon>Dikarya</taxon>
        <taxon>Basidiomycota</taxon>
        <taxon>Agaricomycotina</taxon>
        <taxon>Agaricomycetes</taxon>
        <taxon>Agaricomycetidae</taxon>
        <taxon>Agaricales</taxon>
        <taxon>Tricholomatineae</taxon>
        <taxon>Clitocybaceae</taxon>
        <taxon>Collybia</taxon>
    </lineage>
</organism>
<dbReference type="OrthoDB" id="2744793at2759"/>
<keyword evidence="1" id="KW-0812">Transmembrane</keyword>
<feature type="transmembrane region" description="Helical" evidence="1">
    <location>
        <begin position="256"/>
        <end position="277"/>
    </location>
</feature>
<gene>
    <name evidence="2" type="ORF">BDZ94DRAFT_1325100</name>
</gene>
<feature type="transmembrane region" description="Helical" evidence="1">
    <location>
        <begin position="81"/>
        <end position="103"/>
    </location>
</feature>
<feature type="transmembrane region" description="Helical" evidence="1">
    <location>
        <begin position="175"/>
        <end position="195"/>
    </location>
</feature>
<name>A0A9P5XXV9_9AGAR</name>